<evidence type="ECO:0000313" key="13">
    <source>
        <dbReference type="Proteomes" id="UP001204833"/>
    </source>
</evidence>
<dbReference type="Gene3D" id="1.10.150.20">
    <property type="entry name" value="5' to 3' exonuclease, C-terminal subdomain"/>
    <property type="match status" value="1"/>
</dbReference>
<dbReference type="GO" id="GO:0001018">
    <property type="term" value="F:mitochondrial promoter sequence-specific DNA binding"/>
    <property type="evidence" value="ECO:0007669"/>
    <property type="project" value="TreeGrafter"/>
</dbReference>
<evidence type="ECO:0000256" key="9">
    <source>
        <dbReference type="ARBA" id="ARBA00048552"/>
    </source>
</evidence>
<evidence type="ECO:0000256" key="7">
    <source>
        <dbReference type="ARBA" id="ARBA00023128"/>
    </source>
</evidence>
<keyword evidence="5 10" id="KW-0548">Nucleotidyltransferase</keyword>
<keyword evidence="13" id="KW-1185">Reference proteome</keyword>
<dbReference type="GO" id="GO:0006390">
    <property type="term" value="P:mitochondrial transcription"/>
    <property type="evidence" value="ECO:0007669"/>
    <property type="project" value="TreeGrafter"/>
</dbReference>
<dbReference type="PROSITE" id="PS00489">
    <property type="entry name" value="RNA_POL_PHAGE_2"/>
    <property type="match status" value="1"/>
</dbReference>
<evidence type="ECO:0000256" key="8">
    <source>
        <dbReference type="ARBA" id="ARBA00023163"/>
    </source>
</evidence>
<accession>A0AAD5G0T5</accession>
<evidence type="ECO:0000256" key="10">
    <source>
        <dbReference type="RuleBase" id="RU003805"/>
    </source>
</evidence>
<evidence type="ECO:0000256" key="5">
    <source>
        <dbReference type="ARBA" id="ARBA00022695"/>
    </source>
</evidence>
<dbReference type="GO" id="GO:0003899">
    <property type="term" value="F:DNA-directed RNA polymerase activity"/>
    <property type="evidence" value="ECO:0007669"/>
    <property type="project" value="UniProtKB-EC"/>
</dbReference>
<dbReference type="EMBL" id="JAIHNG010000034">
    <property type="protein sequence ID" value="KAI5967123.1"/>
    <property type="molecule type" value="Genomic_DNA"/>
</dbReference>
<keyword evidence="4 10" id="KW-0808">Transferase</keyword>
<evidence type="ECO:0000256" key="4">
    <source>
        <dbReference type="ARBA" id="ARBA00022679"/>
    </source>
</evidence>
<evidence type="ECO:0000259" key="11">
    <source>
        <dbReference type="SMART" id="SM01311"/>
    </source>
</evidence>
<comment type="caution">
    <text evidence="12">The sequence shown here is derived from an EMBL/GenBank/DDBJ whole genome shotgun (WGS) entry which is preliminary data.</text>
</comment>
<feature type="domain" description="DNA-directed RNA polymerase N-terminal" evidence="11">
    <location>
        <begin position="370"/>
        <end position="681"/>
    </location>
</feature>
<gene>
    <name evidence="12" type="ORF">KGF57_000552</name>
</gene>
<dbReference type="Pfam" id="PF14700">
    <property type="entry name" value="RPOL_N"/>
    <property type="match status" value="1"/>
</dbReference>
<keyword evidence="8 10" id="KW-0804">Transcription</keyword>
<dbReference type="FunFam" id="1.10.1320.10:FF:000005">
    <property type="entry name" value="DNA-directed RNA polymerase"/>
    <property type="match status" value="1"/>
</dbReference>
<dbReference type="GO" id="GO:0034245">
    <property type="term" value="C:mitochondrial DNA-directed RNA polymerase complex"/>
    <property type="evidence" value="ECO:0007669"/>
    <property type="project" value="UniProtKB-ARBA"/>
</dbReference>
<dbReference type="Gene3D" id="1.10.1320.10">
    <property type="entry name" value="DNA-directed RNA polymerase, N-terminal domain"/>
    <property type="match status" value="1"/>
</dbReference>
<dbReference type="InterPro" id="IPR024075">
    <property type="entry name" value="DNA-dir_RNA_pol_helix_hairp_sf"/>
</dbReference>
<dbReference type="PANTHER" id="PTHR10102:SF0">
    <property type="entry name" value="DNA-DIRECTED RNA POLYMERASE, MITOCHONDRIAL"/>
    <property type="match status" value="1"/>
</dbReference>
<evidence type="ECO:0000256" key="6">
    <source>
        <dbReference type="ARBA" id="ARBA00022946"/>
    </source>
</evidence>
<dbReference type="InterPro" id="IPR029262">
    <property type="entry name" value="RPOL_N"/>
</dbReference>
<dbReference type="PROSITE" id="PS00900">
    <property type="entry name" value="RNA_POL_PHAGE_1"/>
    <property type="match status" value="1"/>
</dbReference>
<name>A0AAD5G0T5_9ASCO</name>
<dbReference type="EC" id="2.7.7.6" evidence="10"/>
<evidence type="ECO:0000256" key="1">
    <source>
        <dbReference type="ARBA" id="ARBA00004173"/>
    </source>
</evidence>
<comment type="function">
    <text evidence="10">DNA-dependent RNA polymerase catalyzes the transcription of DNA into RNA using the four ribonucleoside triphosphates as substrates.</text>
</comment>
<dbReference type="SUPFAM" id="SSF56672">
    <property type="entry name" value="DNA/RNA polymerases"/>
    <property type="match status" value="1"/>
</dbReference>
<protein>
    <recommendedName>
        <fullName evidence="10">DNA-directed RNA polymerase</fullName>
        <ecNumber evidence="10">2.7.7.6</ecNumber>
    </recommendedName>
</protein>
<reference evidence="12 13" key="1">
    <citation type="journal article" date="2022" name="DNA Res.">
        <title>Genome analysis of five recently described species of the CUG-Ser clade uncovers Candida theae as a new hybrid lineage with pathogenic potential in the Candida parapsilosis species complex.</title>
        <authorList>
            <person name="Mixao V."/>
            <person name="Del Olmo V."/>
            <person name="Hegedusova E."/>
            <person name="Saus E."/>
            <person name="Pryszcz L."/>
            <person name="Cillingova A."/>
            <person name="Nosek J."/>
            <person name="Gabaldon T."/>
        </authorList>
    </citation>
    <scope>NUCLEOTIDE SEQUENCE [LARGE SCALE GENOMIC DNA]</scope>
    <source>
        <strain evidence="12 13">CBS 12239</strain>
    </source>
</reference>
<comment type="similarity">
    <text evidence="2 10">Belongs to the phage and mitochondrial RNA polymerase family.</text>
</comment>
<comment type="catalytic activity">
    <reaction evidence="9 10">
        <text>RNA(n) + a ribonucleoside 5'-triphosphate = RNA(n+1) + diphosphate</text>
        <dbReference type="Rhea" id="RHEA:21248"/>
        <dbReference type="Rhea" id="RHEA-COMP:14527"/>
        <dbReference type="Rhea" id="RHEA-COMP:17342"/>
        <dbReference type="ChEBI" id="CHEBI:33019"/>
        <dbReference type="ChEBI" id="CHEBI:61557"/>
        <dbReference type="ChEBI" id="CHEBI:140395"/>
        <dbReference type="EC" id="2.7.7.6"/>
    </reaction>
</comment>
<dbReference type="SMART" id="SM01311">
    <property type="entry name" value="RPOL_N"/>
    <property type="match status" value="1"/>
</dbReference>
<evidence type="ECO:0000313" key="12">
    <source>
        <dbReference type="EMBL" id="KAI5967123.1"/>
    </source>
</evidence>
<dbReference type="Gene3D" id="1.10.287.280">
    <property type="match status" value="1"/>
</dbReference>
<dbReference type="FunFam" id="1.10.287.280:FF:000001">
    <property type="entry name" value="DNA-directed RNA polymerase"/>
    <property type="match status" value="1"/>
</dbReference>
<dbReference type="InterPro" id="IPR046950">
    <property type="entry name" value="DNA-dir_Rpol_C_phage-type"/>
</dbReference>
<evidence type="ECO:0000256" key="3">
    <source>
        <dbReference type="ARBA" id="ARBA00022478"/>
    </source>
</evidence>
<sequence>MLGLNRSLLQKCARARLQLKAKSAIREHTSIATNPGSSTIPTPSLFASRFLQPLKEINNTRDNLVVNSANKITSSSYLDLLPDAYEIEESDRENKHYTSKTDDVTRKPYEREINYLRNMLESFSAESFFERTFQILKSLSKLVNQEELTQFGNRSLEAITRDPSMKPEAVKKVIKQMEEFCKFKPDERTEAIVLKSVVQNGGDLNAYFANLKDRRSIKKILRNTDVIGADNMFQIFDSKDIDISCIPGELMEVYKNYKLNQQDGEVVEDTIKLQQNIEINALDKENLDELLPVDSFGLKVVRHSLLGLKPNPELAVHFTSEIEEIVADLGEETRKEIKDGKLNYHDIYKRLQTDEQRTTYDEALEAFNMERQRQIEIRGIEGAKEKWKHDFEEAQKRGDLNLNKSMNAQCYDWYQKLIPLIEKEHELCKALLNDEKVESKDDITTAKERAFYAPFLIKVGADKAAVITILELLKLNASGGTYGGMRAAKAVESVGRAIEQEFRSSNLANQEYKMSVSRKVAGSSQMKNIVRKSIDSLEEEDPEWDRATRTRVGGVLISFLMAIAKVKVRKQTSNGPIEDYHPAFYHGMQFLGGQRFGVIKVHNEIFKHLSGTSFIETIQPQSLPMLVKPRPWESFYGGTGLYSKSPLVRMKDAPETEAYVKAAAKRGNLQEVFDGLNVLGTTAWTINKKVFDVISHYWNKGDEFLTIPPVLESAKFPPKLSPDADPSERFDHAKATIKAVREFSSSRSQRCDYNYKLEIARGFIGEKLYFPHNLDFRGRAYPISPHLNHLGGDLTRSLFLFWEGKELGERGLEWLKVQLANVYGVDKAPISERIQFATDHIEEAIKSAKDPLNHKWWTKAEKPWQALSVCFELAEAYALPDPTKFVSYLPVHQDGTCNGLQHYAALGGDIEGANQVNLNPSDRPQDVYTFVSKLVQNRVNADAEKGHDIAIFFKDKIKRKVVKQTVMTNVYGVTFVGALAQIKKQVAQHFGEDQDGHIYTKYLTKQVFESIRELFENAHLIQDWLGEAAKRISKSVSLDYGETSNNQVELHSSAVIWTTPLGLPCVQPYRVNKHHSVKTSVQDVLISNPSGTSTIDSRKQQAGFPPNFIHSLDATHMLMTATNCGESGLQFASVHDSFWTHAANIDAMNEILREQFVRLHTQNLVQILRDEFVERYQRSYQILHIPLTHELTHKIKAIKKQWATSIKRAVTITDELYMERKRLEMLQSNNPEEVEAAKRMETTISVVDGYNPYEFCQPIKRKAYDILAPIQFPEVPPKGQFDVRKVKDSHYFFS</sequence>
<dbReference type="InterPro" id="IPR043502">
    <property type="entry name" value="DNA/RNA_pol_sf"/>
</dbReference>
<dbReference type="GeneID" id="76148611"/>
<dbReference type="Gene3D" id="1.10.287.260">
    <property type="match status" value="1"/>
</dbReference>
<keyword evidence="3 10" id="KW-0240">DNA-directed RNA polymerase</keyword>
<comment type="subcellular location">
    <subcellularLocation>
        <location evidence="1">Mitochondrion</location>
    </subcellularLocation>
</comment>
<dbReference type="PANTHER" id="PTHR10102">
    <property type="entry name" value="DNA-DIRECTED RNA POLYMERASE, MITOCHONDRIAL"/>
    <property type="match status" value="1"/>
</dbReference>
<dbReference type="Proteomes" id="UP001204833">
    <property type="component" value="Unassembled WGS sequence"/>
</dbReference>
<dbReference type="Pfam" id="PF00940">
    <property type="entry name" value="RNA_pol"/>
    <property type="match status" value="1"/>
</dbReference>
<dbReference type="RefSeq" id="XP_051611013.1">
    <property type="nucleotide sequence ID" value="XM_051755032.1"/>
</dbReference>
<keyword evidence="7" id="KW-0496">Mitochondrion</keyword>
<evidence type="ECO:0000256" key="2">
    <source>
        <dbReference type="ARBA" id="ARBA00009493"/>
    </source>
</evidence>
<dbReference type="InterPro" id="IPR002092">
    <property type="entry name" value="DNA-dir_Rpol_phage-type"/>
</dbReference>
<dbReference type="InterPro" id="IPR037159">
    <property type="entry name" value="RNA_POL_N_sf"/>
</dbReference>
<organism evidence="12 13">
    <name type="scientific">Candida theae</name>
    <dbReference type="NCBI Taxonomy" id="1198502"/>
    <lineage>
        <taxon>Eukaryota</taxon>
        <taxon>Fungi</taxon>
        <taxon>Dikarya</taxon>
        <taxon>Ascomycota</taxon>
        <taxon>Saccharomycotina</taxon>
        <taxon>Pichiomycetes</taxon>
        <taxon>Debaryomycetaceae</taxon>
        <taxon>Candida/Lodderomyces clade</taxon>
        <taxon>Candida</taxon>
    </lineage>
</organism>
<proteinExistence type="inferred from homology"/>
<dbReference type="FunFam" id="1.10.150.20:FF:000041">
    <property type="entry name" value="DNA-directed RNA polymerase"/>
    <property type="match status" value="1"/>
</dbReference>
<keyword evidence="6" id="KW-0809">Transit peptide</keyword>